<evidence type="ECO:0000256" key="2">
    <source>
        <dbReference type="ARBA" id="ARBA00000909"/>
    </source>
</evidence>
<dbReference type="GO" id="GO:0052855">
    <property type="term" value="F:ADP-dependent NAD(P)H-hydrate dehydratase activity"/>
    <property type="evidence" value="ECO:0007669"/>
    <property type="project" value="UniProtKB-UniRule"/>
</dbReference>
<dbReference type="GO" id="GO:0046872">
    <property type="term" value="F:metal ion binding"/>
    <property type="evidence" value="ECO:0007669"/>
    <property type="project" value="UniProtKB-UniRule"/>
</dbReference>
<dbReference type="Gene3D" id="3.40.50.10260">
    <property type="entry name" value="YjeF N-terminal domain"/>
    <property type="match status" value="1"/>
</dbReference>
<dbReference type="AlphaFoldDB" id="A0A1H2WGV9"/>
<dbReference type="Proteomes" id="UP000182771">
    <property type="component" value="Unassembled WGS sequence"/>
</dbReference>
<dbReference type="EMBL" id="FNND01000004">
    <property type="protein sequence ID" value="SDW79748.1"/>
    <property type="molecule type" value="Genomic_DNA"/>
</dbReference>
<comment type="caution">
    <text evidence="21">The sequence shown here is derived from an EMBL/GenBank/DDBJ whole genome shotgun (WGS) entry which is preliminary data.</text>
</comment>
<comment type="similarity">
    <text evidence="3 18">In the N-terminal section; belongs to the NnrE/AIBP family.</text>
</comment>
<dbReference type="PROSITE" id="PS51385">
    <property type="entry name" value="YJEF_N"/>
    <property type="match status" value="1"/>
</dbReference>
<name>A0A1H2WGV9_9FLAO</name>
<feature type="binding site" evidence="17">
    <location>
        <position position="406"/>
    </location>
    <ligand>
        <name>(6S)-NADPHX</name>
        <dbReference type="ChEBI" id="CHEBI:64076"/>
    </ligand>
</feature>
<evidence type="ECO:0000256" key="13">
    <source>
        <dbReference type="ARBA" id="ARBA00023268"/>
    </source>
</evidence>
<comment type="catalytic activity">
    <reaction evidence="16 17 18">
        <text>(6S)-NADPHX + ADP = AMP + phosphate + NADPH + H(+)</text>
        <dbReference type="Rhea" id="RHEA:32235"/>
        <dbReference type="ChEBI" id="CHEBI:15378"/>
        <dbReference type="ChEBI" id="CHEBI:43474"/>
        <dbReference type="ChEBI" id="CHEBI:57783"/>
        <dbReference type="ChEBI" id="CHEBI:64076"/>
        <dbReference type="ChEBI" id="CHEBI:456215"/>
        <dbReference type="ChEBI" id="CHEBI:456216"/>
        <dbReference type="EC" id="4.2.1.136"/>
    </reaction>
</comment>
<dbReference type="SUPFAM" id="SSF64153">
    <property type="entry name" value="YjeF N-terminal domain-like"/>
    <property type="match status" value="1"/>
</dbReference>
<comment type="cofactor">
    <cofactor evidence="17">
        <name>Mg(2+)</name>
        <dbReference type="ChEBI" id="CHEBI:18420"/>
    </cofactor>
</comment>
<comment type="function">
    <text evidence="17">Catalyzes the dehydration of the S-form of NAD(P)HX at the expense of ADP, which is converted to AMP. Together with NAD(P)HX epimerase, which catalyzes the epimerization of the S- and R-forms, the enzyme allows the repair of both epimers of NAD(P)HX, a damaged form of NAD(P)H that is a result of enzymatic or heat-dependent hydration.</text>
</comment>
<keyword evidence="21" id="KW-0808">Transferase</keyword>
<dbReference type="PROSITE" id="PS51383">
    <property type="entry name" value="YJEF_C_3"/>
    <property type="match status" value="1"/>
</dbReference>
<dbReference type="Pfam" id="PF03853">
    <property type="entry name" value="YjeF_N"/>
    <property type="match status" value="1"/>
</dbReference>
<comment type="catalytic activity">
    <reaction evidence="2 18">
        <text>(6R)-NADPHX = (6S)-NADPHX</text>
        <dbReference type="Rhea" id="RHEA:32227"/>
        <dbReference type="ChEBI" id="CHEBI:64076"/>
        <dbReference type="ChEBI" id="CHEBI:64077"/>
        <dbReference type="EC" id="5.1.99.6"/>
    </reaction>
</comment>
<evidence type="ECO:0000256" key="11">
    <source>
        <dbReference type="ARBA" id="ARBA00023235"/>
    </source>
</evidence>
<dbReference type="InterPro" id="IPR000631">
    <property type="entry name" value="CARKD"/>
</dbReference>
<dbReference type="GO" id="GO:0052856">
    <property type="term" value="F:NAD(P)HX epimerase activity"/>
    <property type="evidence" value="ECO:0007669"/>
    <property type="project" value="UniProtKB-EC"/>
</dbReference>
<evidence type="ECO:0000256" key="7">
    <source>
        <dbReference type="ARBA" id="ARBA00022840"/>
    </source>
</evidence>
<dbReference type="PANTHER" id="PTHR12592">
    <property type="entry name" value="ATP-DEPENDENT (S)-NAD(P)H-HYDRATE DEHYDRATASE FAMILY MEMBER"/>
    <property type="match status" value="1"/>
</dbReference>
<protein>
    <recommendedName>
        <fullName evidence="17">ADP-dependent (S)-NAD(P)H-hydrate dehydratase</fullName>
        <ecNumber evidence="17">4.2.1.136</ecNumber>
    </recommendedName>
    <alternativeName>
        <fullName evidence="17">ADP-dependent NAD(P)HX dehydratase</fullName>
    </alternativeName>
</protein>
<keyword evidence="8 17" id="KW-0521">NADP</keyword>
<dbReference type="CDD" id="cd01171">
    <property type="entry name" value="YXKO-related"/>
    <property type="match status" value="1"/>
</dbReference>
<evidence type="ECO:0000256" key="16">
    <source>
        <dbReference type="ARBA" id="ARBA00049209"/>
    </source>
</evidence>
<comment type="similarity">
    <text evidence="4 18">In the C-terminal section; belongs to the NnrD/CARKD family.</text>
</comment>
<keyword evidence="6 17" id="KW-0547">Nucleotide-binding</keyword>
<comment type="caution">
    <text evidence="17">Lacks conserved residue(s) required for the propagation of feature annotation.</text>
</comment>
<feature type="binding site" evidence="17">
    <location>
        <begin position="441"/>
        <end position="445"/>
    </location>
    <ligand>
        <name>AMP</name>
        <dbReference type="ChEBI" id="CHEBI:456215"/>
    </ligand>
</feature>
<dbReference type="InterPro" id="IPR017953">
    <property type="entry name" value="Carbohydrate_kinase_pred_CS"/>
</dbReference>
<comment type="similarity">
    <text evidence="17">Belongs to the NnrD/CARKD family.</text>
</comment>
<evidence type="ECO:0000256" key="10">
    <source>
        <dbReference type="ARBA" id="ARBA00023027"/>
    </source>
</evidence>
<evidence type="ECO:0000256" key="6">
    <source>
        <dbReference type="ARBA" id="ARBA00022741"/>
    </source>
</evidence>
<dbReference type="Pfam" id="PF01256">
    <property type="entry name" value="Carb_kinase"/>
    <property type="match status" value="1"/>
</dbReference>
<proteinExistence type="inferred from homology"/>
<dbReference type="SUPFAM" id="SSF53613">
    <property type="entry name" value="Ribokinase-like"/>
    <property type="match status" value="1"/>
</dbReference>
<comment type="function">
    <text evidence="14 18">Bifunctional enzyme that catalyzes the epimerization of the S- and R-forms of NAD(P)HX and the dehydration of the S-form of NAD(P)HX at the expense of ADP, which is converted to AMP. This allows the repair of both epimers of NAD(P)HX, a damaged form of NAD(P)H that is a result of enzymatic or heat-dependent hydration.</text>
</comment>
<comment type="cofactor">
    <cofactor evidence="18">
        <name>K(+)</name>
        <dbReference type="ChEBI" id="CHEBI:29103"/>
    </cofactor>
    <text evidence="18">Binds 1 potassium ion per subunit.</text>
</comment>
<dbReference type="EC" id="4.2.1.136" evidence="17"/>
<dbReference type="GO" id="GO:0005524">
    <property type="term" value="F:ATP binding"/>
    <property type="evidence" value="ECO:0007669"/>
    <property type="project" value="UniProtKB-UniRule"/>
</dbReference>
<evidence type="ECO:0000256" key="1">
    <source>
        <dbReference type="ARBA" id="ARBA00000013"/>
    </source>
</evidence>
<comment type="catalytic activity">
    <reaction evidence="1 18">
        <text>(6R)-NADHX = (6S)-NADHX</text>
        <dbReference type="Rhea" id="RHEA:32215"/>
        <dbReference type="ChEBI" id="CHEBI:64074"/>
        <dbReference type="ChEBI" id="CHEBI:64075"/>
        <dbReference type="EC" id="5.1.99.6"/>
    </reaction>
</comment>
<dbReference type="RefSeq" id="WP_016420721.1">
    <property type="nucleotide sequence ID" value="NZ_FNND01000004.1"/>
</dbReference>
<evidence type="ECO:0000256" key="8">
    <source>
        <dbReference type="ARBA" id="ARBA00022857"/>
    </source>
</evidence>
<keyword evidence="12 17" id="KW-0456">Lyase</keyword>
<dbReference type="InterPro" id="IPR029056">
    <property type="entry name" value="Ribokinase-like"/>
</dbReference>
<evidence type="ECO:0000313" key="22">
    <source>
        <dbReference type="Proteomes" id="UP000182771"/>
    </source>
</evidence>
<keyword evidence="5 18" id="KW-0479">Metal-binding</keyword>
<evidence type="ECO:0000256" key="15">
    <source>
        <dbReference type="ARBA" id="ARBA00048238"/>
    </source>
</evidence>
<dbReference type="PANTHER" id="PTHR12592:SF0">
    <property type="entry name" value="ATP-DEPENDENT (S)-NAD(P)H-HYDRATE DEHYDRATASE"/>
    <property type="match status" value="1"/>
</dbReference>
<dbReference type="GO" id="GO:0046496">
    <property type="term" value="P:nicotinamide nucleotide metabolic process"/>
    <property type="evidence" value="ECO:0007669"/>
    <property type="project" value="UniProtKB-UniRule"/>
</dbReference>
<dbReference type="GO" id="GO:0016301">
    <property type="term" value="F:kinase activity"/>
    <property type="evidence" value="ECO:0007669"/>
    <property type="project" value="UniProtKB-KW"/>
</dbReference>
<keyword evidence="9 18" id="KW-0630">Potassium</keyword>
<evidence type="ECO:0000256" key="14">
    <source>
        <dbReference type="ARBA" id="ARBA00025153"/>
    </source>
</evidence>
<evidence type="ECO:0000313" key="21">
    <source>
        <dbReference type="EMBL" id="SDW79748.1"/>
    </source>
</evidence>
<keyword evidence="22" id="KW-1185">Reference proteome</keyword>
<evidence type="ECO:0000256" key="12">
    <source>
        <dbReference type="ARBA" id="ARBA00023239"/>
    </source>
</evidence>
<dbReference type="NCBIfam" id="TIGR00196">
    <property type="entry name" value="yjeF_cterm"/>
    <property type="match status" value="1"/>
</dbReference>
<feature type="binding site" evidence="17">
    <location>
        <position position="469"/>
    </location>
    <ligand>
        <name>AMP</name>
        <dbReference type="ChEBI" id="CHEBI:456215"/>
    </ligand>
</feature>
<keyword evidence="10 17" id="KW-0520">NAD</keyword>
<keyword evidence="13" id="KW-0511">Multifunctional enzyme</keyword>
<dbReference type="GO" id="GO:0110051">
    <property type="term" value="P:metabolite repair"/>
    <property type="evidence" value="ECO:0007669"/>
    <property type="project" value="TreeGrafter"/>
</dbReference>
<organism evidence="21 22">
    <name type="scientific">Capnocytophaga granulosa</name>
    <dbReference type="NCBI Taxonomy" id="45242"/>
    <lineage>
        <taxon>Bacteria</taxon>
        <taxon>Pseudomonadati</taxon>
        <taxon>Bacteroidota</taxon>
        <taxon>Flavobacteriia</taxon>
        <taxon>Flavobacteriales</taxon>
        <taxon>Flavobacteriaceae</taxon>
        <taxon>Capnocytophaga</taxon>
    </lineage>
</organism>
<feature type="domain" description="YjeF N-terminal" evidence="20">
    <location>
        <begin position="9"/>
        <end position="248"/>
    </location>
</feature>
<evidence type="ECO:0000256" key="9">
    <source>
        <dbReference type="ARBA" id="ARBA00022958"/>
    </source>
</evidence>
<feature type="binding site" evidence="17">
    <location>
        <position position="470"/>
    </location>
    <ligand>
        <name>(6S)-NADPHX</name>
        <dbReference type="ChEBI" id="CHEBI:64076"/>
    </ligand>
</feature>
<accession>A0A1H2WGV9</accession>
<comment type="subunit">
    <text evidence="17">Homotetramer.</text>
</comment>
<reference evidence="21 22" key="1">
    <citation type="submission" date="2016-10" db="EMBL/GenBank/DDBJ databases">
        <authorList>
            <person name="Varghese N."/>
            <person name="Submissions S."/>
        </authorList>
    </citation>
    <scope>NUCLEOTIDE SEQUENCE [LARGE SCALE GENOMIC DNA]</scope>
    <source>
        <strain evidence="21 22">DSM 11449</strain>
    </source>
</reference>
<dbReference type="InterPro" id="IPR036652">
    <property type="entry name" value="YjeF_N_dom_sf"/>
</dbReference>
<evidence type="ECO:0000256" key="17">
    <source>
        <dbReference type="HAMAP-Rule" id="MF_01965"/>
    </source>
</evidence>
<evidence type="ECO:0000259" key="20">
    <source>
        <dbReference type="PROSITE" id="PS51385"/>
    </source>
</evidence>
<dbReference type="PROSITE" id="PS01050">
    <property type="entry name" value="YJEF_C_2"/>
    <property type="match status" value="1"/>
</dbReference>
<evidence type="ECO:0000256" key="18">
    <source>
        <dbReference type="PIRNR" id="PIRNR017184"/>
    </source>
</evidence>
<gene>
    <name evidence="17" type="primary">nnrD</name>
    <name evidence="21" type="ORF">SAMN05444420_10485</name>
</gene>
<keyword evidence="7 17" id="KW-0067">ATP-binding</keyword>
<dbReference type="OrthoDB" id="9806925at2"/>
<feature type="domain" description="YjeF C-terminal" evidence="19">
    <location>
        <begin position="256"/>
        <end position="523"/>
    </location>
</feature>
<dbReference type="GeneID" id="85017392"/>
<evidence type="ECO:0000259" key="19">
    <source>
        <dbReference type="PROSITE" id="PS51383"/>
    </source>
</evidence>
<dbReference type="InterPro" id="IPR030677">
    <property type="entry name" value="Nnr"/>
</dbReference>
<evidence type="ECO:0000256" key="3">
    <source>
        <dbReference type="ARBA" id="ARBA00006001"/>
    </source>
</evidence>
<dbReference type="InterPro" id="IPR004443">
    <property type="entry name" value="YjeF_N_dom"/>
</dbReference>
<evidence type="ECO:0000256" key="4">
    <source>
        <dbReference type="ARBA" id="ARBA00009524"/>
    </source>
</evidence>
<dbReference type="PIRSF" id="PIRSF017184">
    <property type="entry name" value="Nnr"/>
    <property type="match status" value="1"/>
</dbReference>
<comment type="catalytic activity">
    <reaction evidence="15 17 18">
        <text>(6S)-NADHX + ADP = AMP + phosphate + NADH + H(+)</text>
        <dbReference type="Rhea" id="RHEA:32223"/>
        <dbReference type="ChEBI" id="CHEBI:15378"/>
        <dbReference type="ChEBI" id="CHEBI:43474"/>
        <dbReference type="ChEBI" id="CHEBI:57945"/>
        <dbReference type="ChEBI" id="CHEBI:64074"/>
        <dbReference type="ChEBI" id="CHEBI:456215"/>
        <dbReference type="ChEBI" id="CHEBI:456216"/>
        <dbReference type="EC" id="4.2.1.136"/>
    </reaction>
</comment>
<keyword evidence="11 18" id="KW-0413">Isomerase</keyword>
<keyword evidence="21" id="KW-0418">Kinase</keyword>
<sequence length="523" mass="57438">MKILTNEQMRAADERTIEEQQITSWDQMERAANNLMAWIKKNLPNDNPYHIYAGVGNNGGDGLALARLLSQAGKKVKVTIVPFSEIHSADFTKNLELLKENFPQVEITSVSQPTTSEDYLQANDKHFQPIKGKPAKGFEDFVANKYNGTQPITIDAIFGIGLSRKVSPWVQRVFEEINRQKGLIISIDVPSGLFLGGDREDKDVFVTPHVVLTFFAPKLPFLLPQTGRYIPYWEVLPLPLSFDYLKEVNTEYDYTTEKELKRLLRTRHRFTNKGTYGHAFIVGGSYGKIGSAVLSGKATLRSGAGLLTLLLPKCGYQIAQTVLPEAMVLTSSQEEELAPTDIPFSPNAIGIGIGMGTSAYAQGTLAALLRTFPNVPFVIDADALNLVASSEDLQRALPKNAILTPHPKELERLIGKWSDDLDRQAKAKEFAKKHKIILVLKGAFTMITDGDHFWVNSTGNPALATAGSGDVLTGVITGLLSQGYTPLNAAIVGVYIHGKAADTYVRNTKKSTMIASDIIDFLS</sequence>
<feature type="binding site" evidence="17">
    <location>
        <position position="354"/>
    </location>
    <ligand>
        <name>(6S)-NADPHX</name>
        <dbReference type="ChEBI" id="CHEBI:64076"/>
    </ligand>
</feature>
<dbReference type="HAMAP" id="MF_01965">
    <property type="entry name" value="NADHX_dehydratase"/>
    <property type="match status" value="1"/>
</dbReference>
<evidence type="ECO:0000256" key="5">
    <source>
        <dbReference type="ARBA" id="ARBA00022723"/>
    </source>
</evidence>
<dbReference type="Gene3D" id="3.40.1190.20">
    <property type="match status" value="1"/>
</dbReference>